<name>A0ABP0WFQ9_9BRYO</name>
<protein>
    <submittedName>
        <fullName evidence="1">Uncharacterized protein</fullName>
    </submittedName>
</protein>
<proteinExistence type="predicted"/>
<organism evidence="1 2">
    <name type="scientific">Sphagnum jensenii</name>
    <dbReference type="NCBI Taxonomy" id="128206"/>
    <lineage>
        <taxon>Eukaryota</taxon>
        <taxon>Viridiplantae</taxon>
        <taxon>Streptophyta</taxon>
        <taxon>Embryophyta</taxon>
        <taxon>Bryophyta</taxon>
        <taxon>Sphagnophytina</taxon>
        <taxon>Sphagnopsida</taxon>
        <taxon>Sphagnales</taxon>
        <taxon>Sphagnaceae</taxon>
        <taxon>Sphagnum</taxon>
    </lineage>
</organism>
<sequence length="73" mass="8201">MVGTVLQELAHGVCHHPSQYNDWPSPSLHSLNELWTRRVPDTQSAEGGQSMISAQVSAPIFQIQYFSDLNYQT</sequence>
<accession>A0ABP0WFQ9</accession>
<reference evidence="1" key="1">
    <citation type="submission" date="2024-02" db="EMBL/GenBank/DDBJ databases">
        <authorList>
            <consortium name="ELIXIR-Norway"/>
            <consortium name="Elixir Norway"/>
        </authorList>
    </citation>
    <scope>NUCLEOTIDE SEQUENCE</scope>
</reference>
<dbReference type="Proteomes" id="UP001497444">
    <property type="component" value="Chromosome 17"/>
</dbReference>
<dbReference type="EMBL" id="OZ020112">
    <property type="protein sequence ID" value="CAK9264716.1"/>
    <property type="molecule type" value="Genomic_DNA"/>
</dbReference>
<evidence type="ECO:0000313" key="2">
    <source>
        <dbReference type="Proteomes" id="UP001497444"/>
    </source>
</evidence>
<gene>
    <name evidence="1" type="ORF">CSSPJE1EN1_LOCUS10194</name>
</gene>
<evidence type="ECO:0000313" key="1">
    <source>
        <dbReference type="EMBL" id="CAK9264716.1"/>
    </source>
</evidence>
<keyword evidence="2" id="KW-1185">Reference proteome</keyword>